<dbReference type="Proteomes" id="UP000299102">
    <property type="component" value="Unassembled WGS sequence"/>
</dbReference>
<keyword evidence="1" id="KW-0812">Transmembrane</keyword>
<organism evidence="2 3">
    <name type="scientific">Eumeta variegata</name>
    <name type="common">Bagworm moth</name>
    <name type="synonym">Eumeta japonica</name>
    <dbReference type="NCBI Taxonomy" id="151549"/>
    <lineage>
        <taxon>Eukaryota</taxon>
        <taxon>Metazoa</taxon>
        <taxon>Ecdysozoa</taxon>
        <taxon>Arthropoda</taxon>
        <taxon>Hexapoda</taxon>
        <taxon>Insecta</taxon>
        <taxon>Pterygota</taxon>
        <taxon>Neoptera</taxon>
        <taxon>Endopterygota</taxon>
        <taxon>Lepidoptera</taxon>
        <taxon>Glossata</taxon>
        <taxon>Ditrysia</taxon>
        <taxon>Tineoidea</taxon>
        <taxon>Psychidae</taxon>
        <taxon>Oiketicinae</taxon>
        <taxon>Eumeta</taxon>
    </lineage>
</organism>
<feature type="transmembrane region" description="Helical" evidence="1">
    <location>
        <begin position="40"/>
        <end position="57"/>
    </location>
</feature>
<evidence type="ECO:0000256" key="1">
    <source>
        <dbReference type="SAM" id="Phobius"/>
    </source>
</evidence>
<keyword evidence="3" id="KW-1185">Reference proteome</keyword>
<protein>
    <submittedName>
        <fullName evidence="2">Uncharacterized protein</fullName>
    </submittedName>
</protein>
<dbReference type="EMBL" id="BGZK01001374">
    <property type="protein sequence ID" value="GBP78571.1"/>
    <property type="molecule type" value="Genomic_DNA"/>
</dbReference>
<keyword evidence="1" id="KW-0472">Membrane</keyword>
<gene>
    <name evidence="2" type="ORF">EVAR_61582_1</name>
</gene>
<accession>A0A4C1YQ43</accession>
<dbReference type="AlphaFoldDB" id="A0A4C1YQ43"/>
<evidence type="ECO:0000313" key="2">
    <source>
        <dbReference type="EMBL" id="GBP78571.1"/>
    </source>
</evidence>
<sequence>MLIHLEKNEQESHDMFFLLINAKKLEREEGHVPRRDRAAAMDWVSVASALLAFLLYYNTLDAGFVYDDR</sequence>
<name>A0A4C1YQ43_EUMVA</name>
<keyword evidence="1" id="KW-1133">Transmembrane helix</keyword>
<dbReference type="OrthoDB" id="7485313at2759"/>
<reference evidence="2 3" key="1">
    <citation type="journal article" date="2019" name="Commun. Biol.">
        <title>The bagworm genome reveals a unique fibroin gene that provides high tensile strength.</title>
        <authorList>
            <person name="Kono N."/>
            <person name="Nakamura H."/>
            <person name="Ohtoshi R."/>
            <person name="Tomita M."/>
            <person name="Numata K."/>
            <person name="Arakawa K."/>
        </authorList>
    </citation>
    <scope>NUCLEOTIDE SEQUENCE [LARGE SCALE GENOMIC DNA]</scope>
</reference>
<comment type="caution">
    <text evidence="2">The sequence shown here is derived from an EMBL/GenBank/DDBJ whole genome shotgun (WGS) entry which is preliminary data.</text>
</comment>
<proteinExistence type="predicted"/>
<evidence type="ECO:0000313" key="3">
    <source>
        <dbReference type="Proteomes" id="UP000299102"/>
    </source>
</evidence>